<feature type="non-terminal residue" evidence="1">
    <location>
        <position position="99"/>
    </location>
</feature>
<reference evidence="1" key="1">
    <citation type="journal article" date="2020" name="Stud. Mycol.">
        <title>101 Dothideomycetes genomes: a test case for predicting lifestyles and emergence of pathogens.</title>
        <authorList>
            <person name="Haridas S."/>
            <person name="Albert R."/>
            <person name="Binder M."/>
            <person name="Bloem J."/>
            <person name="Labutti K."/>
            <person name="Salamov A."/>
            <person name="Andreopoulos B."/>
            <person name="Baker S."/>
            <person name="Barry K."/>
            <person name="Bills G."/>
            <person name="Bluhm B."/>
            <person name="Cannon C."/>
            <person name="Castanera R."/>
            <person name="Culley D."/>
            <person name="Daum C."/>
            <person name="Ezra D."/>
            <person name="Gonzalez J."/>
            <person name="Henrissat B."/>
            <person name="Kuo A."/>
            <person name="Liang C."/>
            <person name="Lipzen A."/>
            <person name="Lutzoni F."/>
            <person name="Magnuson J."/>
            <person name="Mondo S."/>
            <person name="Nolan M."/>
            <person name="Ohm R."/>
            <person name="Pangilinan J."/>
            <person name="Park H.-J."/>
            <person name="Ramirez L."/>
            <person name="Alfaro M."/>
            <person name="Sun H."/>
            <person name="Tritt A."/>
            <person name="Yoshinaga Y."/>
            <person name="Zwiers L.-H."/>
            <person name="Turgeon B."/>
            <person name="Goodwin S."/>
            <person name="Spatafora J."/>
            <person name="Crous P."/>
            <person name="Grigoriev I."/>
        </authorList>
    </citation>
    <scope>NUCLEOTIDE SEQUENCE</scope>
    <source>
        <strain evidence="1">CBS 119687</strain>
    </source>
</reference>
<evidence type="ECO:0008006" key="3">
    <source>
        <dbReference type="Google" id="ProtNLM"/>
    </source>
</evidence>
<dbReference type="Gene3D" id="3.40.50.1820">
    <property type="entry name" value="alpha/beta hydrolase"/>
    <property type="match status" value="1"/>
</dbReference>
<dbReference type="RefSeq" id="XP_033517889.1">
    <property type="nucleotide sequence ID" value="XM_033662816.1"/>
</dbReference>
<proteinExistence type="predicted"/>
<dbReference type="SUPFAM" id="SSF53474">
    <property type="entry name" value="alpha/beta-Hydrolases"/>
    <property type="match status" value="1"/>
</dbReference>
<protein>
    <recommendedName>
        <fullName evidence="3">Peptidase S9 prolyl oligopeptidase catalytic domain-containing protein</fullName>
    </recommendedName>
</protein>
<feature type="non-terminal residue" evidence="1">
    <location>
        <position position="1"/>
    </location>
</feature>
<organism evidence="1 2">
    <name type="scientific">Dothidotthia symphoricarpi CBS 119687</name>
    <dbReference type="NCBI Taxonomy" id="1392245"/>
    <lineage>
        <taxon>Eukaryota</taxon>
        <taxon>Fungi</taxon>
        <taxon>Dikarya</taxon>
        <taxon>Ascomycota</taxon>
        <taxon>Pezizomycotina</taxon>
        <taxon>Dothideomycetes</taxon>
        <taxon>Pleosporomycetidae</taxon>
        <taxon>Pleosporales</taxon>
        <taxon>Dothidotthiaceae</taxon>
        <taxon>Dothidotthia</taxon>
    </lineage>
</organism>
<dbReference type="GeneID" id="54403248"/>
<dbReference type="InterPro" id="IPR029058">
    <property type="entry name" value="AB_hydrolase_fold"/>
</dbReference>
<accession>A0A6A5ZWU6</accession>
<dbReference type="Proteomes" id="UP000799771">
    <property type="component" value="Unassembled WGS sequence"/>
</dbReference>
<dbReference type="AlphaFoldDB" id="A0A6A5ZWU6"/>
<dbReference type="EMBL" id="ML977527">
    <property type="protein sequence ID" value="KAF2123495.1"/>
    <property type="molecule type" value="Genomic_DNA"/>
</dbReference>
<keyword evidence="2" id="KW-1185">Reference proteome</keyword>
<evidence type="ECO:0000313" key="1">
    <source>
        <dbReference type="EMBL" id="KAF2123495.1"/>
    </source>
</evidence>
<gene>
    <name evidence="1" type="ORF">P153DRAFT_259529</name>
</gene>
<evidence type="ECO:0000313" key="2">
    <source>
        <dbReference type="Proteomes" id="UP000799771"/>
    </source>
</evidence>
<dbReference type="OrthoDB" id="3799327at2759"/>
<sequence length="99" mass="10755">YIISPGDSQTLKLPDGRILGYGVYGSKSRKAQVVVSLHGTPGTRLNAGGLNSVGEYLDLTFVSPERPGYGLSTLKPKYTLLDHAEDVRTLMKSLCVPRY</sequence>
<name>A0A6A5ZWU6_9PLEO</name>